<keyword evidence="3" id="KW-1185">Reference proteome</keyword>
<gene>
    <name evidence="2" type="ORF">BD410DRAFT_825350</name>
</gene>
<dbReference type="Pfam" id="PF00612">
    <property type="entry name" value="IQ"/>
    <property type="match status" value="1"/>
</dbReference>
<sequence length="311" mass="35548">MLAYNSASNEIFSNRANFPFPGPAPVVSQRERYFRALEQERDAILGVGTSSSANNSSPLDFGIWSVDNVQPARVDQRGRQTDFEETVRQRQRRLEFLRRQEFARRLALKGLSSTSSTYVEKRFPTITERVQAAVKIQRAYRSYVARRQAIVAVGEIATTIDELRQTHIQYIFSISSRSSSRSKVRRDLALREYEDQLRLLRDELEEVLKQLTKADALFLASGWVLLARLGEEIEELDGLATTLRTQTVSAAHSVHMTVIDEESEDDALLAELSFTSTTKTTTSRLHLIPRRAGRRVLMRRPSLHSIEEEEF</sequence>
<dbReference type="OrthoDB" id="3264454at2759"/>
<evidence type="ECO:0000256" key="1">
    <source>
        <dbReference type="SAM" id="Coils"/>
    </source>
</evidence>
<dbReference type="Proteomes" id="UP000294933">
    <property type="component" value="Unassembled WGS sequence"/>
</dbReference>
<dbReference type="EMBL" id="ML170160">
    <property type="protein sequence ID" value="TDL26888.1"/>
    <property type="molecule type" value="Genomic_DNA"/>
</dbReference>
<organism evidence="2 3">
    <name type="scientific">Rickenella mellea</name>
    <dbReference type="NCBI Taxonomy" id="50990"/>
    <lineage>
        <taxon>Eukaryota</taxon>
        <taxon>Fungi</taxon>
        <taxon>Dikarya</taxon>
        <taxon>Basidiomycota</taxon>
        <taxon>Agaricomycotina</taxon>
        <taxon>Agaricomycetes</taxon>
        <taxon>Hymenochaetales</taxon>
        <taxon>Rickenellaceae</taxon>
        <taxon>Rickenella</taxon>
    </lineage>
</organism>
<feature type="coiled-coil region" evidence="1">
    <location>
        <begin position="190"/>
        <end position="217"/>
    </location>
</feature>
<proteinExistence type="predicted"/>
<evidence type="ECO:0000313" key="2">
    <source>
        <dbReference type="EMBL" id="TDL26888.1"/>
    </source>
</evidence>
<dbReference type="AlphaFoldDB" id="A0A4Y7QI35"/>
<accession>A0A4Y7QI35</accession>
<dbReference type="InterPro" id="IPR000048">
    <property type="entry name" value="IQ_motif_EF-hand-BS"/>
</dbReference>
<evidence type="ECO:0000313" key="3">
    <source>
        <dbReference type="Proteomes" id="UP000294933"/>
    </source>
</evidence>
<keyword evidence="1" id="KW-0175">Coiled coil</keyword>
<dbReference type="CDD" id="cd23767">
    <property type="entry name" value="IQCD"/>
    <property type="match status" value="1"/>
</dbReference>
<protein>
    <submittedName>
        <fullName evidence="2">Uncharacterized protein</fullName>
    </submittedName>
</protein>
<dbReference type="VEuPathDB" id="FungiDB:BD410DRAFT_825350"/>
<dbReference type="PROSITE" id="PS50096">
    <property type="entry name" value="IQ"/>
    <property type="match status" value="1"/>
</dbReference>
<reference evidence="2 3" key="1">
    <citation type="submission" date="2018-06" db="EMBL/GenBank/DDBJ databases">
        <title>A transcriptomic atlas of mushroom development highlights an independent origin of complex multicellularity.</title>
        <authorList>
            <consortium name="DOE Joint Genome Institute"/>
            <person name="Krizsan K."/>
            <person name="Almasi E."/>
            <person name="Merenyi Z."/>
            <person name="Sahu N."/>
            <person name="Viragh M."/>
            <person name="Koszo T."/>
            <person name="Mondo S."/>
            <person name="Kiss B."/>
            <person name="Balint B."/>
            <person name="Kues U."/>
            <person name="Barry K."/>
            <person name="Hegedus J.C."/>
            <person name="Henrissat B."/>
            <person name="Johnson J."/>
            <person name="Lipzen A."/>
            <person name="Ohm R."/>
            <person name="Nagy I."/>
            <person name="Pangilinan J."/>
            <person name="Yan J."/>
            <person name="Xiong Y."/>
            <person name="Grigoriev I.V."/>
            <person name="Hibbett D.S."/>
            <person name="Nagy L.G."/>
        </authorList>
    </citation>
    <scope>NUCLEOTIDE SEQUENCE [LARGE SCALE GENOMIC DNA]</scope>
    <source>
        <strain evidence="2 3">SZMC22713</strain>
    </source>
</reference>
<name>A0A4Y7QI35_9AGAM</name>